<dbReference type="NCBIfam" id="NF001908">
    <property type="entry name" value="PRK00668.1"/>
    <property type="match status" value="1"/>
</dbReference>
<sequence length="135" mass="15126">MTERTLVLIKPDGYLNHHIGHIITRIEEKGFKLVDMKMVQATDDMLKEHYNQLVGKPYFPGIVSYMESAPIVAMVVEGLGVVDEMHRMAGDTYPTKAAFGTIRGDYAIKTEGAIQNVVHTSDSVESAEREIAIWF</sequence>
<dbReference type="SMART" id="SM00562">
    <property type="entry name" value="NDK"/>
    <property type="match status" value="1"/>
</dbReference>
<evidence type="ECO:0000256" key="5">
    <source>
        <dbReference type="ARBA" id="ARBA00022777"/>
    </source>
</evidence>
<comment type="caution">
    <text evidence="7">Lacks conserved residue(s) required for the propagation of feature annotation.</text>
</comment>
<evidence type="ECO:0000313" key="11">
    <source>
        <dbReference type="Proteomes" id="UP000182089"/>
    </source>
</evidence>
<evidence type="ECO:0000256" key="7">
    <source>
        <dbReference type="PROSITE-ProRule" id="PRU00706"/>
    </source>
</evidence>
<evidence type="ECO:0000256" key="4">
    <source>
        <dbReference type="ARBA" id="ARBA00022679"/>
    </source>
</evidence>
<comment type="cofactor">
    <cofactor evidence="1">
        <name>Mg(2+)</name>
        <dbReference type="ChEBI" id="CHEBI:18420"/>
    </cofactor>
</comment>
<gene>
    <name evidence="10" type="ORF">SAMN05216431_11915</name>
</gene>
<proteinExistence type="inferred from homology"/>
<keyword evidence="4" id="KW-0808">Transferase</keyword>
<dbReference type="EMBL" id="FOCC01000019">
    <property type="protein sequence ID" value="SEN00004.1"/>
    <property type="molecule type" value="Genomic_DNA"/>
</dbReference>
<keyword evidence="5 10" id="KW-0418">Kinase</keyword>
<dbReference type="PANTHER" id="PTHR11349">
    <property type="entry name" value="NUCLEOSIDE DIPHOSPHATE KINASE"/>
    <property type="match status" value="1"/>
</dbReference>
<protein>
    <recommendedName>
        <fullName evidence="3">nucleoside-diphosphate kinase</fullName>
        <ecNumber evidence="3">2.7.4.6</ecNumber>
    </recommendedName>
</protein>
<evidence type="ECO:0000256" key="3">
    <source>
        <dbReference type="ARBA" id="ARBA00012966"/>
    </source>
</evidence>
<evidence type="ECO:0000259" key="9">
    <source>
        <dbReference type="SMART" id="SM00562"/>
    </source>
</evidence>
<dbReference type="InterPro" id="IPR036850">
    <property type="entry name" value="NDK-like_dom_sf"/>
</dbReference>
<dbReference type="InterPro" id="IPR034907">
    <property type="entry name" value="NDK-like_dom"/>
</dbReference>
<evidence type="ECO:0000256" key="1">
    <source>
        <dbReference type="ARBA" id="ARBA00001946"/>
    </source>
</evidence>
<evidence type="ECO:0000256" key="6">
    <source>
        <dbReference type="ARBA" id="ARBA00023080"/>
    </source>
</evidence>
<dbReference type="SUPFAM" id="SSF54919">
    <property type="entry name" value="Nucleoside diphosphate kinase, NDK"/>
    <property type="match status" value="1"/>
</dbReference>
<evidence type="ECO:0000256" key="8">
    <source>
        <dbReference type="RuleBase" id="RU004011"/>
    </source>
</evidence>
<comment type="caution">
    <text evidence="10">The sequence shown here is derived from an EMBL/GenBank/DDBJ whole genome shotgun (WGS) entry which is preliminary data.</text>
</comment>
<dbReference type="InterPro" id="IPR001564">
    <property type="entry name" value="Nucleoside_diP_kinase"/>
</dbReference>
<dbReference type="PROSITE" id="PS51374">
    <property type="entry name" value="NDPK_LIKE"/>
    <property type="match status" value="1"/>
</dbReference>
<accession>A0ABY1AES9</accession>
<dbReference type="EC" id="2.7.4.6" evidence="3"/>
<dbReference type="CDD" id="cd04413">
    <property type="entry name" value="NDPk_I"/>
    <property type="match status" value="1"/>
</dbReference>
<name>A0ABY1AES9_9LACO</name>
<reference evidence="10 11" key="1">
    <citation type="submission" date="2016-10" db="EMBL/GenBank/DDBJ databases">
        <authorList>
            <person name="Varghese N."/>
            <person name="Submissions S."/>
        </authorList>
    </citation>
    <scope>NUCLEOTIDE SEQUENCE [LARGE SCALE GENOMIC DNA]</scope>
    <source>
        <strain evidence="10 11">WC1T17</strain>
    </source>
</reference>
<dbReference type="PRINTS" id="PR01243">
    <property type="entry name" value="NUCDPKINASE"/>
</dbReference>
<organism evidence="10 11">
    <name type="scientific">Ligilactobacillus ruminis</name>
    <dbReference type="NCBI Taxonomy" id="1623"/>
    <lineage>
        <taxon>Bacteria</taxon>
        <taxon>Bacillati</taxon>
        <taxon>Bacillota</taxon>
        <taxon>Bacilli</taxon>
        <taxon>Lactobacillales</taxon>
        <taxon>Lactobacillaceae</taxon>
        <taxon>Ligilactobacillus</taxon>
    </lineage>
</organism>
<keyword evidence="6" id="KW-0546">Nucleotide metabolism</keyword>
<evidence type="ECO:0000313" key="10">
    <source>
        <dbReference type="EMBL" id="SEN00004.1"/>
    </source>
</evidence>
<comment type="similarity">
    <text evidence="2 7 8">Belongs to the NDK family.</text>
</comment>
<feature type="domain" description="Nucleoside diphosphate kinase-like" evidence="9">
    <location>
        <begin position="2"/>
        <end position="135"/>
    </location>
</feature>
<dbReference type="GO" id="GO:0016301">
    <property type="term" value="F:kinase activity"/>
    <property type="evidence" value="ECO:0007669"/>
    <property type="project" value="UniProtKB-KW"/>
</dbReference>
<evidence type="ECO:0000256" key="2">
    <source>
        <dbReference type="ARBA" id="ARBA00008142"/>
    </source>
</evidence>
<dbReference type="Pfam" id="PF00334">
    <property type="entry name" value="NDK"/>
    <property type="match status" value="1"/>
</dbReference>
<dbReference type="Gene3D" id="3.30.70.141">
    <property type="entry name" value="Nucleoside diphosphate kinase-like domain"/>
    <property type="match status" value="1"/>
</dbReference>
<dbReference type="Proteomes" id="UP000182089">
    <property type="component" value="Unassembled WGS sequence"/>
</dbReference>